<keyword evidence="3 8" id="KW-0808">Transferase</keyword>
<dbReference type="GO" id="GO:0004618">
    <property type="term" value="F:phosphoglycerate kinase activity"/>
    <property type="evidence" value="ECO:0007669"/>
    <property type="project" value="UniProtKB-EC"/>
</dbReference>
<evidence type="ECO:0000313" key="10">
    <source>
        <dbReference type="Proteomes" id="UP000034072"/>
    </source>
</evidence>
<evidence type="ECO:0000256" key="2">
    <source>
        <dbReference type="ARBA" id="ARBA00013061"/>
    </source>
</evidence>
<evidence type="ECO:0000256" key="7">
    <source>
        <dbReference type="PIRSR" id="PIRSR000724-2"/>
    </source>
</evidence>
<dbReference type="SUPFAM" id="SSF53748">
    <property type="entry name" value="Phosphoglycerate kinase"/>
    <property type="match status" value="1"/>
</dbReference>
<dbReference type="PRINTS" id="PR00477">
    <property type="entry name" value="PHGLYCKINASE"/>
</dbReference>
<accession>A0A0G0QKE1</accession>
<comment type="similarity">
    <text evidence="8">Belongs to the phosphoglycerate kinase family.</text>
</comment>
<dbReference type="EC" id="2.7.2.3" evidence="2 8"/>
<organism evidence="9 10">
    <name type="scientific">Candidatus Yanofskybacteria bacterium GW2011_GWE2_40_11</name>
    <dbReference type="NCBI Taxonomy" id="1619033"/>
    <lineage>
        <taxon>Bacteria</taxon>
        <taxon>Candidatus Yanofskyibacteriota</taxon>
    </lineage>
</organism>
<keyword evidence="5 8" id="KW-0418">Kinase</keyword>
<feature type="binding site" evidence="7">
    <location>
        <begin position="314"/>
        <end position="317"/>
    </location>
    <ligand>
        <name>ATP</name>
        <dbReference type="ChEBI" id="CHEBI:30616"/>
    </ligand>
</feature>
<evidence type="ECO:0000256" key="3">
    <source>
        <dbReference type="ARBA" id="ARBA00022679"/>
    </source>
</evidence>
<evidence type="ECO:0000256" key="8">
    <source>
        <dbReference type="RuleBase" id="RU000532"/>
    </source>
</evidence>
<dbReference type="Gene3D" id="3.40.50.1260">
    <property type="entry name" value="Phosphoglycerate kinase, N-terminal domain"/>
    <property type="match status" value="2"/>
</dbReference>
<feature type="binding site" evidence="7">
    <location>
        <position position="190"/>
    </location>
    <ligand>
        <name>ATP</name>
        <dbReference type="ChEBI" id="CHEBI:30616"/>
    </ligand>
</feature>
<keyword evidence="6 7" id="KW-0067">ATP-binding</keyword>
<dbReference type="GO" id="GO:0006096">
    <property type="term" value="P:glycolytic process"/>
    <property type="evidence" value="ECO:0007669"/>
    <property type="project" value="InterPro"/>
</dbReference>
<dbReference type="GO" id="GO:0005829">
    <property type="term" value="C:cytosol"/>
    <property type="evidence" value="ECO:0007669"/>
    <property type="project" value="TreeGrafter"/>
</dbReference>
<dbReference type="PANTHER" id="PTHR11406">
    <property type="entry name" value="PHOSPHOGLYCERATE KINASE"/>
    <property type="match status" value="1"/>
</dbReference>
<proteinExistence type="inferred from homology"/>
<dbReference type="AlphaFoldDB" id="A0A0G0QKE1"/>
<feature type="binding site" evidence="7">
    <location>
        <position position="289"/>
    </location>
    <ligand>
        <name>ATP</name>
        <dbReference type="ChEBI" id="CHEBI:30616"/>
    </ligand>
</feature>
<dbReference type="Proteomes" id="UP000034072">
    <property type="component" value="Unassembled WGS sequence"/>
</dbReference>
<dbReference type="InterPro" id="IPR036043">
    <property type="entry name" value="Phosphoglycerate_kinase_sf"/>
</dbReference>
<evidence type="ECO:0000256" key="4">
    <source>
        <dbReference type="ARBA" id="ARBA00022741"/>
    </source>
</evidence>
<sequence length="357" mass="38888">MKTIKEIGNIRGKRILVRADLDVAVVAGQISESFRMEKQKETIDYIVNNGGKVVMAGHISDIDSFGTLIGQIETILGRKIVLIKDLAAIKSFLRDSALPVGLLENIRKFEGERENSEDFAKRLGLGFDIYINNAFAVCHRNQASISAITKFLPSFAGFQLEKEILSLRESLDAPTSGKVIIMGGAKAESKIPVIKAFLRRSDRILIGGVIANDYLKAKGFEVGESKVDADVAKLFIGVDLNDPKILVPRDFVISDKKILDIGPKTIEEFTSIIKSAKMIIWNGPVGMFEDDRFSEGTRRIAEAVATISETIVGGGDTISAVDKYGLFDKYKFISTGGGAMLEFLAGNVLPGIVALNK</sequence>
<dbReference type="PATRIC" id="fig|1619033.3.peg.278"/>
<gene>
    <name evidence="9" type="ORF">UT75_C0003G0019</name>
</gene>
<dbReference type="Pfam" id="PF00162">
    <property type="entry name" value="PGK"/>
    <property type="match status" value="1"/>
</dbReference>
<evidence type="ECO:0000256" key="6">
    <source>
        <dbReference type="ARBA" id="ARBA00022840"/>
    </source>
</evidence>
<dbReference type="PANTHER" id="PTHR11406:SF23">
    <property type="entry name" value="PHOSPHOGLYCERATE KINASE 1, CHLOROPLASTIC-RELATED"/>
    <property type="match status" value="1"/>
</dbReference>
<dbReference type="InterPro" id="IPR015824">
    <property type="entry name" value="Phosphoglycerate_kinase_N"/>
</dbReference>
<name>A0A0G0QKE1_9BACT</name>
<dbReference type="InterPro" id="IPR001576">
    <property type="entry name" value="Phosphoglycerate_kinase"/>
</dbReference>
<keyword evidence="4" id="KW-0547">Nucleotide-binding</keyword>
<evidence type="ECO:0000256" key="1">
    <source>
        <dbReference type="ARBA" id="ARBA00000642"/>
    </source>
</evidence>
<dbReference type="GO" id="GO:0006094">
    <property type="term" value="P:gluconeogenesis"/>
    <property type="evidence" value="ECO:0007669"/>
    <property type="project" value="TreeGrafter"/>
</dbReference>
<evidence type="ECO:0000313" key="9">
    <source>
        <dbReference type="EMBL" id="KKR40889.1"/>
    </source>
</evidence>
<dbReference type="PIRSF" id="PIRSF000724">
    <property type="entry name" value="Pgk"/>
    <property type="match status" value="1"/>
</dbReference>
<reference evidence="9 10" key="1">
    <citation type="journal article" date="2015" name="Nature">
        <title>rRNA introns, odd ribosomes, and small enigmatic genomes across a large radiation of phyla.</title>
        <authorList>
            <person name="Brown C.T."/>
            <person name="Hug L.A."/>
            <person name="Thomas B.C."/>
            <person name="Sharon I."/>
            <person name="Castelle C.J."/>
            <person name="Singh A."/>
            <person name="Wilkins M.J."/>
            <person name="Williams K.H."/>
            <person name="Banfield J.F."/>
        </authorList>
    </citation>
    <scope>NUCLEOTIDE SEQUENCE [LARGE SCALE GENOMIC DNA]</scope>
</reference>
<evidence type="ECO:0000256" key="5">
    <source>
        <dbReference type="ARBA" id="ARBA00022777"/>
    </source>
</evidence>
<protein>
    <recommendedName>
        <fullName evidence="2 8">Phosphoglycerate kinase</fullName>
        <ecNumber evidence="2 8">2.7.2.3</ecNumber>
    </recommendedName>
</protein>
<comment type="catalytic activity">
    <reaction evidence="1 8">
        <text>(2R)-3-phosphoglycerate + ATP = (2R)-3-phospho-glyceroyl phosphate + ADP</text>
        <dbReference type="Rhea" id="RHEA:14801"/>
        <dbReference type="ChEBI" id="CHEBI:30616"/>
        <dbReference type="ChEBI" id="CHEBI:57604"/>
        <dbReference type="ChEBI" id="CHEBI:58272"/>
        <dbReference type="ChEBI" id="CHEBI:456216"/>
        <dbReference type="EC" id="2.7.2.3"/>
    </reaction>
</comment>
<dbReference type="GO" id="GO:0043531">
    <property type="term" value="F:ADP binding"/>
    <property type="evidence" value="ECO:0007669"/>
    <property type="project" value="TreeGrafter"/>
</dbReference>
<dbReference type="GO" id="GO:0005524">
    <property type="term" value="F:ATP binding"/>
    <property type="evidence" value="ECO:0007669"/>
    <property type="project" value="UniProtKB-KW"/>
</dbReference>
<comment type="caution">
    <text evidence="9">The sequence shown here is derived from an EMBL/GenBank/DDBJ whole genome shotgun (WGS) entry which is preliminary data.</text>
</comment>
<dbReference type="EMBL" id="LBXZ01000003">
    <property type="protein sequence ID" value="KKR40889.1"/>
    <property type="molecule type" value="Genomic_DNA"/>
</dbReference>